<feature type="domain" description="4Fe-4S ferredoxin-type" evidence="7">
    <location>
        <begin position="21"/>
        <end position="80"/>
    </location>
</feature>
<dbReference type="GO" id="GO:0005886">
    <property type="term" value="C:plasma membrane"/>
    <property type="evidence" value="ECO:0007669"/>
    <property type="project" value="TreeGrafter"/>
</dbReference>
<keyword evidence="4" id="KW-0408">Iron</keyword>
<sequence length="369" mass="42075">MTQIQPELTEDIKKYGAFDFTACYNCGNCTAVCNLTEKNSNFPRMMVRYSMLGLKEEILSSKELWMCYACGECSDTCPREAGPGALMANLRRYAIANYEKTGLTRLMFKNNPFFIAITLILAVVLTFFLLTIKPDTEVARWLFRYVPYEVLHSFGMGAFALMGLSALVGVIVMWRYIGKDKKIAFTGEFFKKAVNAAKEVIGEVATLKRYQNCDSDSSLWSKKAVWLRPWFVHWTIMWGFIGLLVATTLDFMFKDPATTIWWPSRILGTIAGILMVYGSTVALNYRFRKITKTYANTLLADWMFLGFLWLAGVTGFWLEVAVAMGADMLINHVVLMIHIVISMELVILFAFSKFAHAFYRPLALFMHHL</sequence>
<proteinExistence type="predicted"/>
<keyword evidence="9" id="KW-1185">Reference proteome</keyword>
<dbReference type="PANTHER" id="PTHR43255:SF1">
    <property type="entry name" value="IRON-SULFUR-BINDING OXIDOREDUCTASE FADF-RELATED"/>
    <property type="match status" value="1"/>
</dbReference>
<feature type="transmembrane region" description="Helical" evidence="6">
    <location>
        <begin position="152"/>
        <end position="174"/>
    </location>
</feature>
<evidence type="ECO:0000256" key="5">
    <source>
        <dbReference type="ARBA" id="ARBA00023014"/>
    </source>
</evidence>
<evidence type="ECO:0000256" key="2">
    <source>
        <dbReference type="ARBA" id="ARBA00022723"/>
    </source>
</evidence>
<dbReference type="GO" id="GO:0016491">
    <property type="term" value="F:oxidoreductase activity"/>
    <property type="evidence" value="ECO:0007669"/>
    <property type="project" value="UniProtKB-KW"/>
</dbReference>
<keyword evidence="3" id="KW-0560">Oxidoreductase</keyword>
<dbReference type="SUPFAM" id="SSF103501">
    <property type="entry name" value="Respiratory nitrate reductase 1 gamma chain"/>
    <property type="match status" value="1"/>
</dbReference>
<dbReference type="Pfam" id="PF13183">
    <property type="entry name" value="Fer4_8"/>
    <property type="match status" value="1"/>
</dbReference>
<dbReference type="InterPro" id="IPR036197">
    <property type="entry name" value="NarG-like_sf"/>
</dbReference>
<evidence type="ECO:0000256" key="6">
    <source>
        <dbReference type="SAM" id="Phobius"/>
    </source>
</evidence>
<keyword evidence="1" id="KW-0004">4Fe-4S</keyword>
<dbReference type="InterPro" id="IPR009051">
    <property type="entry name" value="Helical_ferredxn"/>
</dbReference>
<reference evidence="9" key="1">
    <citation type="submission" date="2016-04" db="EMBL/GenBank/DDBJ databases">
        <title>Draft genome sequence of Paludibacter jiangxiensis strain NM7.</title>
        <authorList>
            <person name="Qiu Y."/>
            <person name="Matsuura N."/>
            <person name="Ohashi A."/>
            <person name="Tourlousse M.D."/>
            <person name="Sekiguchi Y."/>
        </authorList>
    </citation>
    <scope>NUCLEOTIDE SEQUENCE [LARGE SCALE GENOMIC DNA]</scope>
    <source>
        <strain evidence="9">NM7</strain>
    </source>
</reference>
<organism evidence="8 9">
    <name type="scientific">Paludibacter jiangxiensis</name>
    <dbReference type="NCBI Taxonomy" id="681398"/>
    <lineage>
        <taxon>Bacteria</taxon>
        <taxon>Pseudomonadati</taxon>
        <taxon>Bacteroidota</taxon>
        <taxon>Bacteroidia</taxon>
        <taxon>Bacteroidales</taxon>
        <taxon>Paludibacteraceae</taxon>
        <taxon>Paludibacter</taxon>
    </lineage>
</organism>
<evidence type="ECO:0000259" key="7">
    <source>
        <dbReference type="Pfam" id="PF13183"/>
    </source>
</evidence>
<dbReference type="RefSeq" id="WP_068703169.1">
    <property type="nucleotide sequence ID" value="NZ_BDCR01000002.1"/>
</dbReference>
<dbReference type="InterPro" id="IPR017896">
    <property type="entry name" value="4Fe4S_Fe-S-bd"/>
</dbReference>
<dbReference type="InterPro" id="IPR017900">
    <property type="entry name" value="4Fe4S_Fe_S_CS"/>
</dbReference>
<feature type="transmembrane region" description="Helical" evidence="6">
    <location>
        <begin position="231"/>
        <end position="253"/>
    </location>
</feature>
<dbReference type="PANTHER" id="PTHR43255">
    <property type="entry name" value="IRON-SULFUR-BINDING OXIDOREDUCTASE FADF-RELATED-RELATED"/>
    <property type="match status" value="1"/>
</dbReference>
<dbReference type="STRING" id="681398.PJIAN_2234"/>
<feature type="transmembrane region" description="Helical" evidence="6">
    <location>
        <begin position="297"/>
        <end position="317"/>
    </location>
</feature>
<dbReference type="Gene3D" id="1.10.1060.10">
    <property type="entry name" value="Alpha-helical ferredoxin"/>
    <property type="match status" value="1"/>
</dbReference>
<feature type="transmembrane region" description="Helical" evidence="6">
    <location>
        <begin position="329"/>
        <end position="351"/>
    </location>
</feature>
<feature type="transmembrane region" description="Helical" evidence="6">
    <location>
        <begin position="265"/>
        <end position="285"/>
    </location>
</feature>
<accession>A0A161L7G7</accession>
<evidence type="ECO:0000256" key="4">
    <source>
        <dbReference type="ARBA" id="ARBA00023004"/>
    </source>
</evidence>
<keyword evidence="5" id="KW-0411">Iron-sulfur</keyword>
<keyword evidence="6" id="KW-0812">Transmembrane</keyword>
<evidence type="ECO:0000256" key="3">
    <source>
        <dbReference type="ARBA" id="ARBA00023002"/>
    </source>
</evidence>
<dbReference type="Proteomes" id="UP000076586">
    <property type="component" value="Unassembled WGS sequence"/>
</dbReference>
<evidence type="ECO:0000256" key="1">
    <source>
        <dbReference type="ARBA" id="ARBA00022485"/>
    </source>
</evidence>
<reference evidence="9" key="2">
    <citation type="journal article" date="2017" name="Genome Announc.">
        <title>Draft genome sequence of Paludibacter jiangxiensis NM7(T), a propionate-producing fermentative bacterium.</title>
        <authorList>
            <person name="Qiu Y.-L."/>
            <person name="Tourlousse D.M."/>
            <person name="Matsuura N."/>
            <person name="Ohashi A."/>
            <person name="Sekiguchi Y."/>
        </authorList>
    </citation>
    <scope>NUCLEOTIDE SEQUENCE [LARGE SCALE GENOMIC DNA]</scope>
    <source>
        <strain evidence="9">NM7</strain>
    </source>
</reference>
<protein>
    <submittedName>
        <fullName evidence="8">Heterodisulfide reductase subunit C</fullName>
    </submittedName>
</protein>
<dbReference type="PROSITE" id="PS00198">
    <property type="entry name" value="4FE4S_FER_1"/>
    <property type="match status" value="1"/>
</dbReference>
<keyword evidence="6" id="KW-1133">Transmembrane helix</keyword>
<dbReference type="InterPro" id="IPR051460">
    <property type="entry name" value="HdrC_iron-sulfur_subunit"/>
</dbReference>
<feature type="transmembrane region" description="Helical" evidence="6">
    <location>
        <begin position="113"/>
        <end position="132"/>
    </location>
</feature>
<dbReference type="SUPFAM" id="SSF46548">
    <property type="entry name" value="alpha-helical ferredoxin"/>
    <property type="match status" value="1"/>
</dbReference>
<keyword evidence="2" id="KW-0479">Metal-binding</keyword>
<gene>
    <name evidence="8" type="ORF">PJIAN_2234</name>
</gene>
<dbReference type="Gene3D" id="1.20.950.20">
    <property type="entry name" value="Transmembrane di-heme cytochromes, Chain C"/>
    <property type="match status" value="1"/>
</dbReference>
<evidence type="ECO:0000313" key="8">
    <source>
        <dbReference type="EMBL" id="GAT62674.1"/>
    </source>
</evidence>
<dbReference type="GO" id="GO:0051539">
    <property type="term" value="F:4 iron, 4 sulfur cluster binding"/>
    <property type="evidence" value="ECO:0007669"/>
    <property type="project" value="UniProtKB-KW"/>
</dbReference>
<keyword evidence="6" id="KW-0472">Membrane</keyword>
<dbReference type="EMBL" id="BDCR01000002">
    <property type="protein sequence ID" value="GAT62674.1"/>
    <property type="molecule type" value="Genomic_DNA"/>
</dbReference>
<name>A0A161L7G7_9BACT</name>
<dbReference type="AlphaFoldDB" id="A0A161L7G7"/>
<comment type="caution">
    <text evidence="8">The sequence shown here is derived from an EMBL/GenBank/DDBJ whole genome shotgun (WGS) entry which is preliminary data.</text>
</comment>
<dbReference type="OrthoDB" id="9769677at2"/>
<dbReference type="GO" id="GO:0046872">
    <property type="term" value="F:metal ion binding"/>
    <property type="evidence" value="ECO:0007669"/>
    <property type="project" value="UniProtKB-KW"/>
</dbReference>
<evidence type="ECO:0000313" key="9">
    <source>
        <dbReference type="Proteomes" id="UP000076586"/>
    </source>
</evidence>